<dbReference type="SMART" id="SM00530">
    <property type="entry name" value="HTH_XRE"/>
    <property type="match status" value="1"/>
</dbReference>
<dbReference type="Pfam" id="PF01381">
    <property type="entry name" value="HTH_3"/>
    <property type="match status" value="1"/>
</dbReference>
<dbReference type="Proteomes" id="UP000199686">
    <property type="component" value="Unassembled WGS sequence"/>
</dbReference>
<dbReference type="CDD" id="cd00093">
    <property type="entry name" value="HTH_XRE"/>
    <property type="match status" value="1"/>
</dbReference>
<sequence length="96" mass="10866">MSKKMENKLQKYFDTQMDTPEFAEAWRETEASYQAANILLKIRAEKQLTQSELANLTGKKQSYIARVEKGTQNISVQTLNDIVESAGGKLKIEVVV</sequence>
<reference evidence="3 5" key="2">
    <citation type="submission" date="2016-10" db="EMBL/GenBank/DDBJ databases">
        <authorList>
            <person name="Varghese N."/>
            <person name="Submissions S."/>
        </authorList>
    </citation>
    <scope>NUCLEOTIDE SEQUENCE [LARGE SCALE GENOMIC DNA]</scope>
    <source>
        <strain evidence="3 5">DSM 2094</strain>
    </source>
</reference>
<comment type="caution">
    <text evidence="3">The sequence shown here is derived from an EMBL/GenBank/DDBJ whole genome shotgun (WGS) entry which is preliminary data.</text>
</comment>
<dbReference type="InterPro" id="IPR010982">
    <property type="entry name" value="Lambda_DNA-bd_dom_sf"/>
</dbReference>
<dbReference type="Gene3D" id="1.10.260.40">
    <property type="entry name" value="lambda repressor-like DNA-binding domains"/>
    <property type="match status" value="1"/>
</dbReference>
<feature type="domain" description="HTH cro/C1-type" evidence="1">
    <location>
        <begin position="39"/>
        <end position="84"/>
    </location>
</feature>
<dbReference type="Proteomes" id="UP000195947">
    <property type="component" value="Unassembled WGS sequence"/>
</dbReference>
<evidence type="ECO:0000313" key="3">
    <source>
        <dbReference type="EMBL" id="SFH97040.1"/>
    </source>
</evidence>
<proteinExistence type="predicted"/>
<evidence type="ECO:0000313" key="4">
    <source>
        <dbReference type="Proteomes" id="UP000195947"/>
    </source>
</evidence>
<gene>
    <name evidence="3" type="ORF">SAMN04488507_103018</name>
    <name evidence="2" type="ORF">TFLO_2467</name>
</gene>
<dbReference type="SUPFAM" id="SSF47413">
    <property type="entry name" value="lambda repressor-like DNA-binding domains"/>
    <property type="match status" value="1"/>
</dbReference>
<protein>
    <submittedName>
        <fullName evidence="3">Helix-turn-helix domain-containing protein</fullName>
    </submittedName>
</protein>
<keyword evidence="4" id="KW-1185">Reference proteome</keyword>
<dbReference type="GO" id="GO:0003677">
    <property type="term" value="F:DNA binding"/>
    <property type="evidence" value="ECO:0007669"/>
    <property type="project" value="InterPro"/>
</dbReference>
<evidence type="ECO:0000313" key="2">
    <source>
        <dbReference type="EMBL" id="CZQ99869.1"/>
    </source>
</evidence>
<name>A0AB38BJG4_9LACT</name>
<organism evidence="3 5">
    <name type="scientific">Trichococcus flocculiformis</name>
    <dbReference type="NCBI Taxonomy" id="82803"/>
    <lineage>
        <taxon>Bacteria</taxon>
        <taxon>Bacillati</taxon>
        <taxon>Bacillota</taxon>
        <taxon>Bacilli</taxon>
        <taxon>Lactobacillales</taxon>
        <taxon>Carnobacteriaceae</taxon>
        <taxon>Trichococcus</taxon>
    </lineage>
</organism>
<dbReference type="PROSITE" id="PS50943">
    <property type="entry name" value="HTH_CROC1"/>
    <property type="match status" value="1"/>
</dbReference>
<reference evidence="2 4" key="1">
    <citation type="submission" date="2016-02" db="EMBL/GenBank/DDBJ databases">
        <authorList>
            <person name="Strepis N."/>
        </authorList>
    </citation>
    <scope>NUCLEOTIDE SEQUENCE [LARGE SCALE GENOMIC DNA]</scope>
    <source>
        <strain evidence="2">Trichococcus flocculiformis</strain>
    </source>
</reference>
<dbReference type="EMBL" id="FJMZ01000035">
    <property type="protein sequence ID" value="CZQ99869.1"/>
    <property type="molecule type" value="Genomic_DNA"/>
</dbReference>
<dbReference type="EMBL" id="FOQC01000030">
    <property type="protein sequence ID" value="SFH97040.1"/>
    <property type="molecule type" value="Genomic_DNA"/>
</dbReference>
<evidence type="ECO:0000259" key="1">
    <source>
        <dbReference type="PROSITE" id="PS50943"/>
    </source>
</evidence>
<dbReference type="AlphaFoldDB" id="A0AB38BJG4"/>
<dbReference type="InterPro" id="IPR001387">
    <property type="entry name" value="Cro/C1-type_HTH"/>
</dbReference>
<accession>A0AB38BJG4</accession>
<evidence type="ECO:0000313" key="5">
    <source>
        <dbReference type="Proteomes" id="UP000199686"/>
    </source>
</evidence>